<dbReference type="SUPFAM" id="SSF48452">
    <property type="entry name" value="TPR-like"/>
    <property type="match status" value="1"/>
</dbReference>
<dbReference type="GO" id="GO:0005741">
    <property type="term" value="C:mitochondrial outer membrane"/>
    <property type="evidence" value="ECO:0007669"/>
    <property type="project" value="TreeGrafter"/>
</dbReference>
<accession>A0AA39J522</accession>
<comment type="caution">
    <text evidence="1">The sequence shown here is derived from an EMBL/GenBank/DDBJ whole genome shotgun (WGS) entry which is preliminary data.</text>
</comment>
<keyword evidence="2" id="KW-1185">Reference proteome</keyword>
<name>A0AA39J522_9AGAR</name>
<dbReference type="Pfam" id="PF10300">
    <property type="entry name" value="Iml2-TPR_39"/>
    <property type="match status" value="1"/>
</dbReference>
<organism evidence="1 2">
    <name type="scientific">Armillaria borealis</name>
    <dbReference type="NCBI Taxonomy" id="47425"/>
    <lineage>
        <taxon>Eukaryota</taxon>
        <taxon>Fungi</taxon>
        <taxon>Dikarya</taxon>
        <taxon>Basidiomycota</taxon>
        <taxon>Agaricomycotina</taxon>
        <taxon>Agaricomycetes</taxon>
        <taxon>Agaricomycetidae</taxon>
        <taxon>Agaricales</taxon>
        <taxon>Marasmiineae</taxon>
        <taxon>Physalacriaceae</taxon>
        <taxon>Armillaria</taxon>
    </lineage>
</organism>
<evidence type="ECO:0000313" key="1">
    <source>
        <dbReference type="EMBL" id="KAK0435386.1"/>
    </source>
</evidence>
<proteinExistence type="predicted"/>
<dbReference type="EMBL" id="JAUEPT010000063">
    <property type="protein sequence ID" value="KAK0435386.1"/>
    <property type="molecule type" value="Genomic_DNA"/>
</dbReference>
<dbReference type="InterPro" id="IPR019412">
    <property type="entry name" value="IML2/TPR_39"/>
</dbReference>
<dbReference type="PANTHER" id="PTHR31859">
    <property type="entry name" value="TETRATRICOPEPTIDE REPEAT PROTEIN 39 FAMILY MEMBER"/>
    <property type="match status" value="1"/>
</dbReference>
<dbReference type="PANTHER" id="PTHR31859:SF1">
    <property type="entry name" value="TETRATRICOPEPTIDE REPEAT PROTEIN 39C"/>
    <property type="match status" value="1"/>
</dbReference>
<evidence type="ECO:0000313" key="2">
    <source>
        <dbReference type="Proteomes" id="UP001175226"/>
    </source>
</evidence>
<dbReference type="Proteomes" id="UP001175226">
    <property type="component" value="Unassembled WGS sequence"/>
</dbReference>
<gene>
    <name evidence="1" type="ORF">EV421DRAFT_2087198</name>
</gene>
<dbReference type="GO" id="GO:0005829">
    <property type="term" value="C:cytosol"/>
    <property type="evidence" value="ECO:0007669"/>
    <property type="project" value="TreeGrafter"/>
</dbReference>
<dbReference type="InterPro" id="IPR011990">
    <property type="entry name" value="TPR-like_helical_dom_sf"/>
</dbReference>
<sequence>MTSPDRTTEQLRSASKGFDFLFSNAISDAQTEFATDDSPFHSLGAGVSVFLEAAMGMESAKMEEAAKSLALSEAGSRKQMKAAKSKPNAKLPPGIEWEIVNADSVVLLGITHALGESYMGYLQCIYSLNSAHSKFTKLFKTVFPNGLDGYRTPAASPSVSRRPSNPSIRSVSTNATKTSFFSKWSGGSTLAVPQPIIPEGPVDELIISGTAFGFGLFNLVFSLLPKRVQGVVGFFGFKHDRKLALQALAVSAAKTDVHSVFAALVLMTYHGVVLLLSGYQADEVHILKQYGAMIASVSERYPTGSLWILNQAKIKRMSYDAPGAIAVLRDGLKPDREVSFKQADTLLVFELAWTLLAERRYEEAAIEFVRMTELNNWSPATYYFIACGCYITIGKLDKAQELFDAVPGMIDKRKMGGKDLPMEVLIKKKIAFYKEKQKRRGGDEKNLVQCMKISPAEADISTVWNTHERISKAVAEAHIREWASLTPRPTIRSAYMETLDLPPPPAEVPLDLDTPDELALRSLLLGIVHRVTEDFQTSRAFFQDAIDKQGDIRVSTWICGVAMFELAVVDLKEKEATGKEGDGWAEVLEGAEAKLDKAMALAPNSTDLSSRLDSRISMLREEIGIKREMLSGNVEQ</sequence>
<dbReference type="AlphaFoldDB" id="A0AA39J522"/>
<dbReference type="Gene3D" id="1.25.40.10">
    <property type="entry name" value="Tetratricopeptide repeat domain"/>
    <property type="match status" value="1"/>
</dbReference>
<dbReference type="GO" id="GO:0005634">
    <property type="term" value="C:nucleus"/>
    <property type="evidence" value="ECO:0007669"/>
    <property type="project" value="TreeGrafter"/>
</dbReference>
<reference evidence="1" key="1">
    <citation type="submission" date="2023-06" db="EMBL/GenBank/DDBJ databases">
        <authorList>
            <consortium name="Lawrence Berkeley National Laboratory"/>
            <person name="Ahrendt S."/>
            <person name="Sahu N."/>
            <person name="Indic B."/>
            <person name="Wong-Bajracharya J."/>
            <person name="Merenyi Z."/>
            <person name="Ke H.-M."/>
            <person name="Monk M."/>
            <person name="Kocsube S."/>
            <person name="Drula E."/>
            <person name="Lipzen A."/>
            <person name="Balint B."/>
            <person name="Henrissat B."/>
            <person name="Andreopoulos B."/>
            <person name="Martin F.M."/>
            <person name="Harder C.B."/>
            <person name="Rigling D."/>
            <person name="Ford K.L."/>
            <person name="Foster G.D."/>
            <person name="Pangilinan J."/>
            <person name="Papanicolaou A."/>
            <person name="Barry K."/>
            <person name="LaButti K."/>
            <person name="Viragh M."/>
            <person name="Koriabine M."/>
            <person name="Yan M."/>
            <person name="Riley R."/>
            <person name="Champramary S."/>
            <person name="Plett K.L."/>
            <person name="Tsai I.J."/>
            <person name="Slot J."/>
            <person name="Sipos G."/>
            <person name="Plett J."/>
            <person name="Nagy L.G."/>
            <person name="Grigoriev I.V."/>
        </authorList>
    </citation>
    <scope>NUCLEOTIDE SEQUENCE</scope>
    <source>
        <strain evidence="1">FPL87.14</strain>
    </source>
</reference>
<protein>
    <submittedName>
        <fullName evidence="1">Outer membrane protein Iml2/Tetratricopeptide repeat protein 39</fullName>
    </submittedName>
</protein>